<keyword evidence="1" id="KW-1133">Transmembrane helix</keyword>
<organism evidence="2 3">
    <name type="scientific">Plantibacter elymi</name>
    <name type="common">nom. nud.</name>
    <dbReference type="NCBI Taxonomy" id="199708"/>
    <lineage>
        <taxon>Bacteria</taxon>
        <taxon>Bacillati</taxon>
        <taxon>Actinomycetota</taxon>
        <taxon>Actinomycetes</taxon>
        <taxon>Micrococcales</taxon>
        <taxon>Microbacteriaceae</taxon>
        <taxon>Plantibacter</taxon>
    </lineage>
</organism>
<proteinExistence type="predicted"/>
<dbReference type="RefSeq" id="WP_086474895.1">
    <property type="nucleotide sequence ID" value="NZ_FXWJ01000005.1"/>
</dbReference>
<dbReference type="EMBL" id="FXWJ01000005">
    <property type="protein sequence ID" value="SMQ73311.1"/>
    <property type="molecule type" value="Genomic_DNA"/>
</dbReference>
<reference evidence="2 3" key="1">
    <citation type="submission" date="2017-04" db="EMBL/GenBank/DDBJ databases">
        <authorList>
            <person name="Varghese N."/>
            <person name="Submissions S."/>
        </authorList>
    </citation>
    <scope>NUCLEOTIDE SEQUENCE [LARGE SCALE GENOMIC DNA]</scope>
    <source>
        <strain evidence="2 3">VKM Ac-1784</strain>
    </source>
</reference>
<comment type="caution">
    <text evidence="2">The sequence shown here is derived from an EMBL/GenBank/DDBJ whole genome shotgun (WGS) entry which is preliminary data.</text>
</comment>
<keyword evidence="3" id="KW-1185">Reference proteome</keyword>
<keyword evidence="1" id="KW-0812">Transmembrane</keyword>
<dbReference type="Proteomes" id="UP000194464">
    <property type="component" value="Unassembled WGS sequence"/>
</dbReference>
<feature type="transmembrane region" description="Helical" evidence="1">
    <location>
        <begin position="37"/>
        <end position="59"/>
    </location>
</feature>
<evidence type="ECO:0000313" key="2">
    <source>
        <dbReference type="EMBL" id="SMQ73311.1"/>
    </source>
</evidence>
<protein>
    <submittedName>
        <fullName evidence="2">Uncharacterized protein</fullName>
    </submittedName>
</protein>
<gene>
    <name evidence="2" type="ORF">SAMN06295909_3284</name>
</gene>
<accession>A0ABY1RHK3</accession>
<keyword evidence="1" id="KW-0472">Membrane</keyword>
<name>A0ABY1RHK3_9MICO</name>
<feature type="transmembrane region" description="Helical" evidence="1">
    <location>
        <begin position="12"/>
        <end position="31"/>
    </location>
</feature>
<evidence type="ECO:0000313" key="3">
    <source>
        <dbReference type="Proteomes" id="UP000194464"/>
    </source>
</evidence>
<sequence length="69" mass="7271">MREMVGSRGEMVGGLLVVAASVALLVAAFAYGAGDELAFFTLITAFDAGTTGFGVLVASREARFRRDKR</sequence>
<evidence type="ECO:0000256" key="1">
    <source>
        <dbReference type="SAM" id="Phobius"/>
    </source>
</evidence>